<keyword evidence="9 12" id="KW-0131">Cell cycle</keyword>
<keyword evidence="6 12" id="KW-0697">Rotamase</keyword>
<organism evidence="16 19">
    <name type="scientific">Oenococcus sicerae</name>
    <dbReference type="NCBI Taxonomy" id="2203724"/>
    <lineage>
        <taxon>Bacteria</taxon>
        <taxon>Bacillati</taxon>
        <taxon>Bacillota</taxon>
        <taxon>Bacilli</taxon>
        <taxon>Lactobacillales</taxon>
        <taxon>Lactobacillaceae</taxon>
        <taxon>Oenococcus</taxon>
    </lineage>
</organism>
<keyword evidence="8 12" id="KW-0413">Isomerase</keyword>
<dbReference type="Gene3D" id="3.30.70.1050">
    <property type="entry name" value="Trigger factor ribosome-binding domain"/>
    <property type="match status" value="1"/>
</dbReference>
<dbReference type="GO" id="GO:0015031">
    <property type="term" value="P:protein transport"/>
    <property type="evidence" value="ECO:0007669"/>
    <property type="project" value="UniProtKB-UniRule"/>
</dbReference>
<evidence type="ECO:0000256" key="1">
    <source>
        <dbReference type="ARBA" id="ARBA00000971"/>
    </source>
</evidence>
<evidence type="ECO:0000313" key="19">
    <source>
        <dbReference type="Proteomes" id="UP001167919"/>
    </source>
</evidence>
<comment type="domain">
    <text evidence="12">Consists of 3 domains; the N-terminus binds the ribosome, the middle domain has PPIase activity, while the C-terminus has intrinsic chaperone activity on its own.</text>
</comment>
<reference evidence="17 18" key="1">
    <citation type="journal article" date="2019" name="Syst. Appl. Microbiol.">
        <title>Oenococcus sicerae sp. nov., isolated from French cider.</title>
        <authorList>
            <person name="Cousin F.J."/>
            <person name="Le Guellec R."/>
            <person name="Chagnot C."/>
            <person name="Goux D."/>
            <person name="Dalmasso M."/>
            <person name="Laplace J.M."/>
            <person name="Cretenet M."/>
        </authorList>
    </citation>
    <scope>NUCLEOTIDE SEQUENCE [LARGE SCALE GENOMIC DNA]</scope>
    <source>
        <strain evidence="17 18">UCMA 15228</strain>
    </source>
</reference>
<dbReference type="Proteomes" id="UP001167919">
    <property type="component" value="Unassembled WGS sequence"/>
</dbReference>
<dbReference type="HAMAP" id="MF_00303">
    <property type="entry name" value="Trigger_factor_Tig"/>
    <property type="match status" value="1"/>
</dbReference>
<protein>
    <recommendedName>
        <fullName evidence="4 12">Trigger factor</fullName>
        <shortName evidence="12">TF</shortName>
        <ecNumber evidence="3 12">5.2.1.8</ecNumber>
    </recommendedName>
    <alternativeName>
        <fullName evidence="11 12">PPIase</fullName>
    </alternativeName>
</protein>
<dbReference type="EC" id="5.2.1.8" evidence="3 12"/>
<evidence type="ECO:0000313" key="16">
    <source>
        <dbReference type="EMBL" id="MDN6900413.1"/>
    </source>
</evidence>
<dbReference type="EMBL" id="SDWY01000003">
    <property type="protein sequence ID" value="MDN6900413.1"/>
    <property type="molecule type" value="Genomic_DNA"/>
</dbReference>
<dbReference type="RefSeq" id="WP_128685783.1">
    <property type="nucleotide sequence ID" value="NZ_CP029684.2"/>
</dbReference>
<evidence type="ECO:0000259" key="15">
    <source>
        <dbReference type="PROSITE" id="PS50059"/>
    </source>
</evidence>
<evidence type="ECO:0000313" key="17">
    <source>
        <dbReference type="EMBL" id="QAS69565.1"/>
    </source>
</evidence>
<dbReference type="SUPFAM" id="SSF102735">
    <property type="entry name" value="Trigger factor ribosome-binding domain"/>
    <property type="match status" value="1"/>
</dbReference>
<comment type="similarity">
    <text evidence="2 12 14">Belongs to the FKBP-type PPIase family. Tig subfamily.</text>
</comment>
<dbReference type="InterPro" id="IPR027304">
    <property type="entry name" value="Trigger_fact/SurA_dom_sf"/>
</dbReference>
<evidence type="ECO:0000256" key="2">
    <source>
        <dbReference type="ARBA" id="ARBA00005464"/>
    </source>
</evidence>
<dbReference type="Pfam" id="PF05697">
    <property type="entry name" value="Trigger_N"/>
    <property type="match status" value="1"/>
</dbReference>
<proteinExistence type="inferred from homology"/>
<evidence type="ECO:0000256" key="9">
    <source>
        <dbReference type="ARBA" id="ARBA00023306"/>
    </source>
</evidence>
<dbReference type="InterPro" id="IPR037041">
    <property type="entry name" value="Trigger_fac_C_sf"/>
</dbReference>
<name>A0AAJ1VMC4_9LACO</name>
<dbReference type="FunFam" id="3.10.50.40:FF:000001">
    <property type="entry name" value="Trigger factor"/>
    <property type="match status" value="1"/>
</dbReference>
<dbReference type="GO" id="GO:0051301">
    <property type="term" value="P:cell division"/>
    <property type="evidence" value="ECO:0007669"/>
    <property type="project" value="UniProtKB-KW"/>
</dbReference>
<evidence type="ECO:0000256" key="4">
    <source>
        <dbReference type="ARBA" id="ARBA00016902"/>
    </source>
</evidence>
<evidence type="ECO:0000256" key="10">
    <source>
        <dbReference type="ARBA" id="ARBA00024849"/>
    </source>
</evidence>
<comment type="subcellular location">
    <subcellularLocation>
        <location evidence="12">Cytoplasm</location>
    </subcellularLocation>
    <text evidence="12">About half TF is bound to the ribosome near the polypeptide exit tunnel while the other half is free in the cytoplasm.</text>
</comment>
<feature type="domain" description="PPIase FKBP-type" evidence="15">
    <location>
        <begin position="170"/>
        <end position="255"/>
    </location>
</feature>
<dbReference type="GO" id="GO:0005737">
    <property type="term" value="C:cytoplasm"/>
    <property type="evidence" value="ECO:0007669"/>
    <property type="project" value="UniProtKB-SubCell"/>
</dbReference>
<evidence type="ECO:0000256" key="7">
    <source>
        <dbReference type="ARBA" id="ARBA00023186"/>
    </source>
</evidence>
<dbReference type="Proteomes" id="UP000286907">
    <property type="component" value="Chromosome"/>
</dbReference>
<dbReference type="PIRSF" id="PIRSF003095">
    <property type="entry name" value="Trigger_factor"/>
    <property type="match status" value="1"/>
</dbReference>
<keyword evidence="18" id="KW-1185">Reference proteome</keyword>
<comment type="function">
    <text evidence="10 12">Involved in protein export. Acts as a chaperone by maintaining the newly synthesized protein in an open conformation. Functions as a peptidyl-prolyl cis-trans isomerase.</text>
</comment>
<dbReference type="GO" id="GO:0003755">
    <property type="term" value="F:peptidyl-prolyl cis-trans isomerase activity"/>
    <property type="evidence" value="ECO:0007669"/>
    <property type="project" value="UniProtKB-UniRule"/>
</dbReference>
<evidence type="ECO:0000256" key="11">
    <source>
        <dbReference type="ARBA" id="ARBA00029986"/>
    </source>
</evidence>
<sequence length="439" mass="47704">MVDIIKTNAAFKAGADNKGTLSFEIPAQQISNGIDEAFNKQKDKINIPGFRKGHVSKDMFLARFGEEALYEDALNAILPDVYDQAVNEADLTVVGQPQILPDDLKKGGPWKIHAEVTLAPAVELGDYKNLEVEKDSDQVTDEELTAELTRLQKGEAELVPAKDGEAAATGDTVVIDFDGSVDGKQFDGGKAQNFSLSLGSGQFIPGFEDQLVGHKVDEDVDVKVKFPSDYQAKDLAGKDAVFAVTIHELKKLETPALDNEFAKDVDDSVSSLEELKAKTKEKLAKDKAEKSKDAFEDAAVQKAVDAAKVSGEKLPDELLNDDVSRQMQTFFNNLAGQGVQPEMYFKITGSSQAQLKEQMTEGAPNRVKTNLVLEAIARAEKINPSDADINDEIKHLAAEYNIKEAEVEKSVSVGLLSHDLKIQKAVDLIVSGAKAVEKK</sequence>
<dbReference type="PANTHER" id="PTHR30560">
    <property type="entry name" value="TRIGGER FACTOR CHAPERONE AND PEPTIDYL-PROLYL CIS/TRANS ISOMERASE"/>
    <property type="match status" value="1"/>
</dbReference>
<dbReference type="GO" id="GO:0051083">
    <property type="term" value="P:'de novo' cotranslational protein folding"/>
    <property type="evidence" value="ECO:0007669"/>
    <property type="project" value="TreeGrafter"/>
</dbReference>
<accession>A0AAJ1VMC4</accession>
<evidence type="ECO:0000256" key="6">
    <source>
        <dbReference type="ARBA" id="ARBA00023110"/>
    </source>
</evidence>
<dbReference type="EMBL" id="CP029684">
    <property type="protein sequence ID" value="QAS69565.1"/>
    <property type="molecule type" value="Genomic_DNA"/>
</dbReference>
<evidence type="ECO:0000256" key="3">
    <source>
        <dbReference type="ARBA" id="ARBA00013194"/>
    </source>
</evidence>
<evidence type="ECO:0000256" key="12">
    <source>
        <dbReference type="HAMAP-Rule" id="MF_00303"/>
    </source>
</evidence>
<evidence type="ECO:0000256" key="13">
    <source>
        <dbReference type="PROSITE-ProRule" id="PRU00277"/>
    </source>
</evidence>
<dbReference type="InterPro" id="IPR001179">
    <property type="entry name" value="PPIase_FKBP_dom"/>
</dbReference>
<comment type="catalytic activity">
    <reaction evidence="1 12 13">
        <text>[protein]-peptidylproline (omega=180) = [protein]-peptidylproline (omega=0)</text>
        <dbReference type="Rhea" id="RHEA:16237"/>
        <dbReference type="Rhea" id="RHEA-COMP:10747"/>
        <dbReference type="Rhea" id="RHEA-COMP:10748"/>
        <dbReference type="ChEBI" id="CHEBI:83833"/>
        <dbReference type="ChEBI" id="CHEBI:83834"/>
        <dbReference type="EC" id="5.2.1.8"/>
    </reaction>
</comment>
<keyword evidence="12" id="KW-0963">Cytoplasm</keyword>
<evidence type="ECO:0000256" key="14">
    <source>
        <dbReference type="RuleBase" id="RU003914"/>
    </source>
</evidence>
<dbReference type="NCBIfam" id="TIGR00115">
    <property type="entry name" value="tig"/>
    <property type="match status" value="1"/>
</dbReference>
<dbReference type="SUPFAM" id="SSF109998">
    <property type="entry name" value="Triger factor/SurA peptide-binding domain-like"/>
    <property type="match status" value="1"/>
</dbReference>
<dbReference type="GO" id="GO:0044183">
    <property type="term" value="F:protein folding chaperone"/>
    <property type="evidence" value="ECO:0007669"/>
    <property type="project" value="TreeGrafter"/>
</dbReference>
<dbReference type="AlphaFoldDB" id="A0AAJ1VMC4"/>
<dbReference type="Gene3D" id="1.10.3120.10">
    <property type="entry name" value="Trigger factor, C-terminal domain"/>
    <property type="match status" value="1"/>
</dbReference>
<keyword evidence="5 12" id="KW-0132">Cell division</keyword>
<dbReference type="PROSITE" id="PS50059">
    <property type="entry name" value="FKBP_PPIASE"/>
    <property type="match status" value="1"/>
</dbReference>
<reference evidence="17" key="3">
    <citation type="submission" date="2020-01" db="EMBL/GenBank/DDBJ databases">
        <authorList>
            <person name="Cousin F.J."/>
            <person name="Le Guellec R."/>
            <person name="Cretenet M."/>
        </authorList>
    </citation>
    <scope>NUCLEOTIDE SEQUENCE</scope>
    <source>
        <strain evidence="17">UCMA 15228</strain>
    </source>
</reference>
<gene>
    <name evidence="12" type="primary">tig</name>
    <name evidence="17" type="ORF">DLJ48_03020</name>
    <name evidence="16" type="ORF">EVC35_05265</name>
</gene>
<dbReference type="InterPro" id="IPR008880">
    <property type="entry name" value="Trigger_fac_C"/>
</dbReference>
<dbReference type="InterPro" id="IPR046357">
    <property type="entry name" value="PPIase_dom_sf"/>
</dbReference>
<dbReference type="Pfam" id="PF00254">
    <property type="entry name" value="FKBP_C"/>
    <property type="match status" value="1"/>
</dbReference>
<dbReference type="PANTHER" id="PTHR30560:SF3">
    <property type="entry name" value="TRIGGER FACTOR-LIKE PROTEIN TIG, CHLOROPLASTIC"/>
    <property type="match status" value="1"/>
</dbReference>
<dbReference type="InterPro" id="IPR005215">
    <property type="entry name" value="Trig_fac"/>
</dbReference>
<evidence type="ECO:0000313" key="18">
    <source>
        <dbReference type="Proteomes" id="UP000286907"/>
    </source>
</evidence>
<evidence type="ECO:0000256" key="5">
    <source>
        <dbReference type="ARBA" id="ARBA00022618"/>
    </source>
</evidence>
<dbReference type="InterPro" id="IPR036611">
    <property type="entry name" value="Trigger_fac_ribosome-bd_sf"/>
</dbReference>
<dbReference type="InterPro" id="IPR008881">
    <property type="entry name" value="Trigger_fac_ribosome-bd_bac"/>
</dbReference>
<dbReference type="Pfam" id="PF05698">
    <property type="entry name" value="Trigger_C"/>
    <property type="match status" value="1"/>
</dbReference>
<dbReference type="GO" id="GO:0043335">
    <property type="term" value="P:protein unfolding"/>
    <property type="evidence" value="ECO:0007669"/>
    <property type="project" value="TreeGrafter"/>
</dbReference>
<keyword evidence="7 12" id="KW-0143">Chaperone</keyword>
<dbReference type="GO" id="GO:0043022">
    <property type="term" value="F:ribosome binding"/>
    <property type="evidence" value="ECO:0007669"/>
    <property type="project" value="TreeGrafter"/>
</dbReference>
<dbReference type="SUPFAM" id="SSF54534">
    <property type="entry name" value="FKBP-like"/>
    <property type="match status" value="1"/>
</dbReference>
<evidence type="ECO:0000256" key="8">
    <source>
        <dbReference type="ARBA" id="ARBA00023235"/>
    </source>
</evidence>
<reference evidence="16" key="2">
    <citation type="submission" date="2019-01" db="EMBL/GenBank/DDBJ databases">
        <title>Oenococcus sicerae UCMA17102.</title>
        <authorList>
            <person name="Cousin F.J."/>
            <person name="Le Guellec R."/>
            <person name="Cretenet M."/>
        </authorList>
    </citation>
    <scope>NUCLEOTIDE SEQUENCE</scope>
    <source>
        <strain evidence="16">UCMA17102</strain>
    </source>
</reference>
<dbReference type="Gene3D" id="3.10.50.40">
    <property type="match status" value="1"/>
</dbReference>